<gene>
    <name evidence="1" type="ORF">NLG97_g5495</name>
</gene>
<accession>A0ACC1QTG8</accession>
<proteinExistence type="predicted"/>
<keyword evidence="2" id="KW-1185">Reference proteome</keyword>
<dbReference type="Proteomes" id="UP001148737">
    <property type="component" value="Unassembled WGS sequence"/>
</dbReference>
<comment type="caution">
    <text evidence="1">The sequence shown here is derived from an EMBL/GenBank/DDBJ whole genome shotgun (WGS) entry which is preliminary data.</text>
</comment>
<protein>
    <submittedName>
        <fullName evidence="1">Uncharacterized protein</fullName>
    </submittedName>
</protein>
<sequence>MKANRRDDSRNERTARAMAGAASPRRQAKLHKKLTRKERERLEEQEDDSGRQTRRKRFINPEKDFGKKSLVYQLKYGVLKNEVPIESLQQPVRPRPRDDIRPERSTPRNEYRDVDRREPLPWEKPRSDKPSSRTDFSSTDRASRPRDEFRAQRSGRRDNTRDTSRQGWEGRPSTGDRFSDSRVSQQSSGRDVRERRPDGDRDSPEFSNAARKMMPMAIKYTTAASQFLLDASSTTYMSTVARIALIPTTTNR</sequence>
<organism evidence="1 2">
    <name type="scientific">Lecanicillium saksenae</name>
    <dbReference type="NCBI Taxonomy" id="468837"/>
    <lineage>
        <taxon>Eukaryota</taxon>
        <taxon>Fungi</taxon>
        <taxon>Dikarya</taxon>
        <taxon>Ascomycota</taxon>
        <taxon>Pezizomycotina</taxon>
        <taxon>Sordariomycetes</taxon>
        <taxon>Hypocreomycetidae</taxon>
        <taxon>Hypocreales</taxon>
        <taxon>Cordycipitaceae</taxon>
        <taxon>Lecanicillium</taxon>
    </lineage>
</organism>
<dbReference type="EMBL" id="JANAKD010000624">
    <property type="protein sequence ID" value="KAJ3491950.1"/>
    <property type="molecule type" value="Genomic_DNA"/>
</dbReference>
<evidence type="ECO:0000313" key="2">
    <source>
        <dbReference type="Proteomes" id="UP001148737"/>
    </source>
</evidence>
<name>A0ACC1QTG8_9HYPO</name>
<reference evidence="1" key="1">
    <citation type="submission" date="2022-07" db="EMBL/GenBank/DDBJ databases">
        <title>Genome Sequence of Lecanicillium saksenae.</title>
        <authorList>
            <person name="Buettner E."/>
        </authorList>
    </citation>
    <scope>NUCLEOTIDE SEQUENCE</scope>
    <source>
        <strain evidence="1">VT-O1</strain>
    </source>
</reference>
<evidence type="ECO:0000313" key="1">
    <source>
        <dbReference type="EMBL" id="KAJ3491950.1"/>
    </source>
</evidence>